<feature type="compositionally biased region" description="Basic residues" evidence="1">
    <location>
        <begin position="248"/>
        <end position="267"/>
    </location>
</feature>
<dbReference type="InterPro" id="IPR012340">
    <property type="entry name" value="NA-bd_OB-fold"/>
</dbReference>
<feature type="region of interest" description="Disordered" evidence="1">
    <location>
        <begin position="230"/>
        <end position="393"/>
    </location>
</feature>
<protein>
    <submittedName>
        <fullName evidence="2">Beta-telomere binding protein</fullName>
    </submittedName>
</protein>
<evidence type="ECO:0000313" key="2">
    <source>
        <dbReference type="EMBL" id="AAF87600.1"/>
    </source>
</evidence>
<dbReference type="GO" id="GO:0042162">
    <property type="term" value="F:telomeric DNA binding"/>
    <property type="evidence" value="ECO:0007669"/>
    <property type="project" value="InterPro"/>
</dbReference>
<dbReference type="Pfam" id="PF07404">
    <property type="entry name" value="TEBP_beta"/>
    <property type="match status" value="1"/>
</dbReference>
<dbReference type="SUPFAM" id="SSF50249">
    <property type="entry name" value="Nucleic acid-binding proteins"/>
    <property type="match status" value="1"/>
</dbReference>
<dbReference type="GO" id="GO:0000781">
    <property type="term" value="C:chromosome, telomeric region"/>
    <property type="evidence" value="ECO:0007669"/>
    <property type="project" value="InterPro"/>
</dbReference>
<reference evidence="2" key="1">
    <citation type="submission" date="1999-09" db="EMBL/GenBank/DDBJ databases">
        <title>A macronuclear molecule encoding the beta-telomere binding protein in Stylonychia lemnae.</title>
        <authorList>
            <person name="Ku V."/>
            <person name="Prescott D.M."/>
        </authorList>
    </citation>
    <scope>NUCLEOTIDE SEQUENCE</scope>
</reference>
<dbReference type="AlphaFoldDB" id="Q9NCP6"/>
<feature type="compositionally biased region" description="Low complexity" evidence="1">
    <location>
        <begin position="234"/>
        <end position="247"/>
    </location>
</feature>
<feature type="compositionally biased region" description="Basic and acidic residues" evidence="1">
    <location>
        <begin position="275"/>
        <end position="285"/>
    </location>
</feature>
<accession>Q9NCP6</accession>
<dbReference type="InterPro" id="IPR010874">
    <property type="entry name" value="TEBB"/>
</dbReference>
<dbReference type="PIRSF" id="PIRSF018412">
    <property type="entry name" value="TEBP_beta"/>
    <property type="match status" value="1"/>
</dbReference>
<name>Q9NCP6_STYLE</name>
<sequence length="393" mass="43267">MSKGQVQQQSAFKQLFTEFFNQGGDFNKVSKALKKPLKTYVKESYPHFLVTDGYFFVQPHFTKEAVAEFHQKFPNVNIVDLHDKVIVINTWSLELRRVNSAEVFTSYANLEARLVVHSFKPNLQERLNPTRYPVNLFRDDEFKTIIQHFRHQALQQSIAKNTKQESLPDISKLSGAEAAGKKTKVDGGIVRTGASKGDEFADFSFKEGNTAVVKIQDIFVQEKGKDALKRIQDAQDQQQVQAQPKVKGGAKGKKKAASKSAQKKTVAKKAAGESADVRKSVDKIVKYTPNKPSSRKETPQKSQSAPAAGKSSAKKTATGAKTKIPANPSPSGKKSTKTTDQMTMAQFKKYLDWHEKKKGGKTSSGGKVLGKRSAGKASATSGKASKASKRSKK</sequence>
<evidence type="ECO:0000256" key="1">
    <source>
        <dbReference type="SAM" id="MobiDB-lite"/>
    </source>
</evidence>
<dbReference type="InterPro" id="IPR023113">
    <property type="entry name" value="TEBP_beta_dom_sf"/>
</dbReference>
<proteinExistence type="predicted"/>
<feature type="compositionally biased region" description="Polar residues" evidence="1">
    <location>
        <begin position="329"/>
        <end position="344"/>
    </location>
</feature>
<feature type="compositionally biased region" description="Low complexity" evidence="1">
    <location>
        <begin position="300"/>
        <end position="323"/>
    </location>
</feature>
<dbReference type="EMBL" id="AF190703">
    <property type="protein sequence ID" value="AAF87600.1"/>
    <property type="molecule type" value="Genomic_DNA"/>
</dbReference>
<dbReference type="Gene3D" id="2.40.200.10">
    <property type="entry name" value="Telomere-binding Protein Beta Subunit, Chain"/>
    <property type="match status" value="1"/>
</dbReference>
<feature type="compositionally biased region" description="Low complexity" evidence="1">
    <location>
        <begin position="375"/>
        <end position="385"/>
    </location>
</feature>
<organism evidence="2">
    <name type="scientific">Stylonychia lemnae</name>
    <name type="common">Ciliate</name>
    <dbReference type="NCBI Taxonomy" id="5949"/>
    <lineage>
        <taxon>Eukaryota</taxon>
        <taxon>Sar</taxon>
        <taxon>Alveolata</taxon>
        <taxon>Ciliophora</taxon>
        <taxon>Intramacronucleata</taxon>
        <taxon>Spirotrichea</taxon>
        <taxon>Stichotrichia</taxon>
        <taxon>Sporadotrichida</taxon>
        <taxon>Oxytrichidae</taxon>
        <taxon>Stylonychinae</taxon>
        <taxon>Stylonychia</taxon>
    </lineage>
</organism>